<name>A0A831RT16_9GAMM</name>
<dbReference type="Gene3D" id="3.40.50.150">
    <property type="entry name" value="Vaccinia Virus protein VP39"/>
    <property type="match status" value="1"/>
</dbReference>
<reference evidence="1" key="1">
    <citation type="journal article" date="2020" name="mSystems">
        <title>Genome- and Community-Level Interaction Insights into Carbon Utilization and Element Cycling Functions of Hydrothermarchaeota in Hydrothermal Sediment.</title>
        <authorList>
            <person name="Zhou Z."/>
            <person name="Liu Y."/>
            <person name="Xu W."/>
            <person name="Pan J."/>
            <person name="Luo Z.H."/>
            <person name="Li M."/>
        </authorList>
    </citation>
    <scope>NUCLEOTIDE SEQUENCE [LARGE SCALE GENOMIC DNA]</scope>
    <source>
        <strain evidence="1">HyVt-458</strain>
    </source>
</reference>
<protein>
    <recommendedName>
        <fullName evidence="2">Class I SAM-dependent methyltransferase</fullName>
    </recommendedName>
</protein>
<dbReference type="InterPro" id="IPR029063">
    <property type="entry name" value="SAM-dependent_MTases_sf"/>
</dbReference>
<evidence type="ECO:0000313" key="1">
    <source>
        <dbReference type="EMBL" id="HEC06551.1"/>
    </source>
</evidence>
<evidence type="ECO:0008006" key="2">
    <source>
        <dbReference type="Google" id="ProtNLM"/>
    </source>
</evidence>
<dbReference type="Proteomes" id="UP000886339">
    <property type="component" value="Unassembled WGS sequence"/>
</dbReference>
<sequence length="263" mass="29987">MPITNITYNLVREIRRAGLFPSKPHVLEIGESNWYGDVPYEQLQQDIDSLVLQDDIKGYLKSEFARCVDLIENHGLSNAASFDLSRIFYKTYLDYESYTAVDLGGSSSALKLDLNNPIDLDRQYEITISFGTAEHVFNVFQFFKTLHEVTRPGGIIIISAPFQGWVDHGFFNFQPTFYYDLAATNDYNLLLLLYSKPNSEGWIQVQNREQISELVERDAFSGNGTLFATFQKSSGNTAFSVPMQGYYNQTVSKTVADAWRNNR</sequence>
<comment type="caution">
    <text evidence="1">The sequence shown here is derived from an EMBL/GenBank/DDBJ whole genome shotgun (WGS) entry which is preliminary data.</text>
</comment>
<organism evidence="1">
    <name type="scientific">Thiolapillus brandeum</name>
    <dbReference type="NCBI Taxonomy" id="1076588"/>
    <lineage>
        <taxon>Bacteria</taxon>
        <taxon>Pseudomonadati</taxon>
        <taxon>Pseudomonadota</taxon>
        <taxon>Gammaproteobacteria</taxon>
        <taxon>Chromatiales</taxon>
        <taxon>Sedimenticolaceae</taxon>
        <taxon>Thiolapillus</taxon>
    </lineage>
</organism>
<gene>
    <name evidence="1" type="ORF">ENJ12_06855</name>
</gene>
<dbReference type="AlphaFoldDB" id="A0A831RT16"/>
<dbReference type="EMBL" id="DRLF01000239">
    <property type="protein sequence ID" value="HEC06551.1"/>
    <property type="molecule type" value="Genomic_DNA"/>
</dbReference>
<dbReference type="SUPFAM" id="SSF53335">
    <property type="entry name" value="S-adenosyl-L-methionine-dependent methyltransferases"/>
    <property type="match status" value="1"/>
</dbReference>
<accession>A0A831RT16</accession>
<proteinExistence type="predicted"/>